<dbReference type="SUPFAM" id="SSF88659">
    <property type="entry name" value="Sigma3 and sigma4 domains of RNA polymerase sigma factors"/>
    <property type="match status" value="1"/>
</dbReference>
<evidence type="ECO:0000313" key="3">
    <source>
        <dbReference type="EMBL" id="PIP31761.1"/>
    </source>
</evidence>
<dbReference type="GO" id="GO:0006352">
    <property type="term" value="P:DNA-templated transcription initiation"/>
    <property type="evidence" value="ECO:0007669"/>
    <property type="project" value="InterPro"/>
</dbReference>
<gene>
    <name evidence="3" type="ORF">COX24_01825</name>
</gene>
<dbReference type="InterPro" id="IPR013324">
    <property type="entry name" value="RNA_pol_sigma_r3/r4-like"/>
</dbReference>
<dbReference type="Gene3D" id="1.10.10.10">
    <property type="entry name" value="Winged helix-like DNA-binding domain superfamily/Winged helix DNA-binding domain"/>
    <property type="match status" value="1"/>
</dbReference>
<name>A0A2G9ZF77_9BACT</name>
<dbReference type="AlphaFoldDB" id="A0A2G9ZF77"/>
<dbReference type="GO" id="GO:0003700">
    <property type="term" value="F:DNA-binding transcription factor activity"/>
    <property type="evidence" value="ECO:0007669"/>
    <property type="project" value="InterPro"/>
</dbReference>
<dbReference type="PRINTS" id="PR00046">
    <property type="entry name" value="SIGMA70FCT"/>
</dbReference>
<dbReference type="Pfam" id="PF04545">
    <property type="entry name" value="Sigma70_r4"/>
    <property type="match status" value="1"/>
</dbReference>
<dbReference type="Proteomes" id="UP000230447">
    <property type="component" value="Unassembled WGS sequence"/>
</dbReference>
<proteinExistence type="predicted"/>
<dbReference type="InterPro" id="IPR038087">
    <property type="entry name" value="RNAP_delta_N_dom_sf"/>
</dbReference>
<organism evidence="3 4">
    <name type="scientific">bacterium (Candidatus Gribaldobacteria) CG23_combo_of_CG06-09_8_20_14_all_37_87_8</name>
    <dbReference type="NCBI Taxonomy" id="2014278"/>
    <lineage>
        <taxon>Bacteria</taxon>
        <taxon>Candidatus Gribaldobacteria</taxon>
    </lineage>
</organism>
<dbReference type="PANTHER" id="PTHR30603">
    <property type="entry name" value="RNA POLYMERASE SIGMA FACTOR RPO"/>
    <property type="match status" value="1"/>
</dbReference>
<dbReference type="InterPro" id="IPR050239">
    <property type="entry name" value="Sigma-70_RNA_pol_init_factors"/>
</dbReference>
<dbReference type="InterPro" id="IPR000943">
    <property type="entry name" value="RNA_pol_sigma70"/>
</dbReference>
<dbReference type="InterPro" id="IPR036388">
    <property type="entry name" value="WH-like_DNA-bd_sf"/>
</dbReference>
<evidence type="ECO:0000313" key="4">
    <source>
        <dbReference type="Proteomes" id="UP000230447"/>
    </source>
</evidence>
<sequence length="339" mass="38601">MKFDLKTICQNIISQIPEKHRDVIERRFGLSDKKSATLQKIGESFNITRERVRQIERDVLKKAMKIGFDEKIEDFFQYLNDYLKQSGGAKREDLLIAGFTNNEADKNCFLFLLALAPGIERFSDNPETFAFWANDKQAKEKIIQTANLLVSKIKQGGSPVKEKALIQLSGTKNNPFLKICLEISKHLAKNPLGEFGLSAWAEIKPRGVRDAIYLILKHHKKPLHFKDIAHFSNDFQGRGIFASKKVLPQTAHNELIRDERFILVGRGTYALKEWGYESGTVKEVIKNILIKSGSSLTKAEVLSQVKAQRIVKDNTVYLNLSNRAEFTQDQSGKYKIKSV</sequence>
<reference evidence="3 4" key="1">
    <citation type="submission" date="2017-09" db="EMBL/GenBank/DDBJ databases">
        <title>Depth-based differentiation of microbial function through sediment-hosted aquifers and enrichment of novel symbionts in the deep terrestrial subsurface.</title>
        <authorList>
            <person name="Probst A.J."/>
            <person name="Ladd B."/>
            <person name="Jarett J.K."/>
            <person name="Geller-Mcgrath D.E."/>
            <person name="Sieber C.M."/>
            <person name="Emerson J.B."/>
            <person name="Anantharaman K."/>
            <person name="Thomas B.C."/>
            <person name="Malmstrom R."/>
            <person name="Stieglmeier M."/>
            <person name="Klingl A."/>
            <person name="Woyke T."/>
            <person name="Ryan C.M."/>
            <person name="Banfield J.F."/>
        </authorList>
    </citation>
    <scope>NUCLEOTIDE SEQUENCE [LARGE SCALE GENOMIC DNA]</scope>
    <source>
        <strain evidence="3">CG23_combo_of_CG06-09_8_20_14_all_37_87_8</strain>
    </source>
</reference>
<dbReference type="CDD" id="cd06171">
    <property type="entry name" value="Sigma70_r4"/>
    <property type="match status" value="1"/>
</dbReference>
<dbReference type="EMBL" id="PCSB01000036">
    <property type="protein sequence ID" value="PIP31761.1"/>
    <property type="molecule type" value="Genomic_DNA"/>
</dbReference>
<dbReference type="Gene3D" id="1.10.10.1250">
    <property type="entry name" value="RNA polymerase, subunit delta, N-terminal domain"/>
    <property type="match status" value="1"/>
</dbReference>
<comment type="caution">
    <text evidence="3">The sequence shown here is derived from an EMBL/GenBank/DDBJ whole genome shotgun (WGS) entry which is preliminary data.</text>
</comment>
<feature type="domain" description="HTH HARE-type" evidence="2">
    <location>
        <begin position="206"/>
        <end position="274"/>
    </location>
</feature>
<accession>A0A2G9ZF77</accession>
<protein>
    <recommendedName>
        <fullName evidence="2">HTH HARE-type domain-containing protein</fullName>
    </recommendedName>
</protein>
<dbReference type="InterPro" id="IPR007630">
    <property type="entry name" value="RNA_pol_sigma70_r4"/>
</dbReference>
<evidence type="ECO:0000256" key="1">
    <source>
        <dbReference type="ARBA" id="ARBA00023163"/>
    </source>
</evidence>
<dbReference type="InterPro" id="IPR007759">
    <property type="entry name" value="Asxl_HARE-HTH"/>
</dbReference>
<evidence type="ECO:0000259" key="2">
    <source>
        <dbReference type="PROSITE" id="PS51913"/>
    </source>
</evidence>
<keyword evidence="1" id="KW-0804">Transcription</keyword>
<dbReference type="PROSITE" id="PS51913">
    <property type="entry name" value="HTH_HARE"/>
    <property type="match status" value="1"/>
</dbReference>
<dbReference type="PANTHER" id="PTHR30603:SF47">
    <property type="entry name" value="RNA POLYMERASE SIGMA FACTOR SIGD, CHLOROPLASTIC"/>
    <property type="match status" value="1"/>
</dbReference>